<dbReference type="GO" id="GO:0046872">
    <property type="term" value="F:metal ion binding"/>
    <property type="evidence" value="ECO:0007669"/>
    <property type="project" value="UniProtKB-KW"/>
</dbReference>
<keyword evidence="6" id="KW-0479">Metal-binding</keyword>
<gene>
    <name evidence="12" type="ORF">CYR32_03090</name>
</gene>
<evidence type="ECO:0000259" key="11">
    <source>
        <dbReference type="PROSITE" id="PS51669"/>
    </source>
</evidence>
<dbReference type="InterPro" id="IPR009010">
    <property type="entry name" value="Asp_de-COase-like_dom_sf"/>
</dbReference>
<dbReference type="GO" id="GO:0042128">
    <property type="term" value="P:nitrate assimilation"/>
    <property type="evidence" value="ECO:0007669"/>
    <property type="project" value="UniProtKB-KW"/>
</dbReference>
<dbReference type="AlphaFoldDB" id="A0A2N5EAV6"/>
<dbReference type="InterPro" id="IPR027467">
    <property type="entry name" value="MopterinOxRdtase_cofactor_BS"/>
</dbReference>
<dbReference type="InterPro" id="IPR041957">
    <property type="entry name" value="CT_Nitrate-R-NapA-like"/>
</dbReference>
<evidence type="ECO:0000256" key="5">
    <source>
        <dbReference type="ARBA" id="ARBA00022505"/>
    </source>
</evidence>
<comment type="similarity">
    <text evidence="3">Belongs to the prokaryotic molybdopterin-containing oxidoreductase family. NasA/NapA/NarB subfamily.</text>
</comment>
<dbReference type="Pfam" id="PF00384">
    <property type="entry name" value="Molybdopterin"/>
    <property type="match status" value="1"/>
</dbReference>
<sequence>MTAANPTITHTTCPYCGVGCGVRAEMQGDAVTLSGDPQHPANLGRLCIKGSRLGETLDLSGRLLHPVLGAARVSWEKALDAVADGLQQAIREHGPQSVAFYGSGQLLTEDYYVANKLMKGFIGAGNMDTNSRLCMASAVAGYKRALGADWVPCRYRDLEQTDLVLLVGSNAAWAHPVLYQRLAEAKRQRPQMQVVLIDPRATASADLADLHLALRPGSDIALFNGLLHWLHQQNALDQAFLQQHTTGAEAALAAAAGWDPARVSAETGIDRDTLTAFFHQVAQAPRMMTLFSMGINQSSAGTDQVNAITNLHLATGRINTPGNGPFSLTGQPNAMGGREVGGLANQLAAHMGFSAEEVDRVGRFWGSDNVTPAPGLNATDLFDALADGRIKALWIMGTNPLVSLPDADRARQALARCPLVIVSEVMQETDTAALAHIRLPALAWGEKEGTVTNSERMISRQRAFLPPPGEARGDWWIISQVAQRLGVGAAFDYAHPHQIFCEHAALSGFENHGQRAFDISALATLTQEQYQQLTPQRWPLPAVPRSERAFWHPDNKARLLAVNPPVLPEAAGYPLTMNSGRIRDQWHTMTRTGKAAALMRHTPEPVCVLHPADMGEMAEGDIVCVTSPRGWLLARAKADPGQPCGTVFVPMHWNAQFSAQARVNALVEARVDPVSGQPQSKQTPVRVARWPAAWQGELFLRGTEAAPPAVGYWSRVTQPGVSDFILADRTPLAEAEAWLQRLCGGGLLIQQAMMGAAHHLLGWRDGALQAALYLHPQRVPVLDREAIVAAFTSPPPDAAARRALLAGRAAGEQVARGTLICSCFGIGELEIQRAVAGGCDSVEALGTALKCGTQCGSCRPELKKLIHSAAQQPA</sequence>
<dbReference type="Proteomes" id="UP000234503">
    <property type="component" value="Unassembled WGS sequence"/>
</dbReference>
<dbReference type="CDD" id="cd02754">
    <property type="entry name" value="MopB_Nitrate-R-NapA-like"/>
    <property type="match status" value="1"/>
</dbReference>
<evidence type="ECO:0000256" key="7">
    <source>
        <dbReference type="ARBA" id="ARBA00023002"/>
    </source>
</evidence>
<dbReference type="RefSeq" id="WP_101822487.1">
    <property type="nucleotide sequence ID" value="NZ_PJZH01000002.1"/>
</dbReference>
<dbReference type="Gene3D" id="3.40.228.10">
    <property type="entry name" value="Dimethylsulfoxide Reductase, domain 2"/>
    <property type="match status" value="1"/>
</dbReference>
<accession>A0A2N5EAV6</accession>
<evidence type="ECO:0000256" key="2">
    <source>
        <dbReference type="ARBA" id="ARBA00001966"/>
    </source>
</evidence>
<keyword evidence="8" id="KW-0408">Iron</keyword>
<evidence type="ECO:0000256" key="10">
    <source>
        <dbReference type="ARBA" id="ARBA00023063"/>
    </source>
</evidence>
<dbReference type="EMBL" id="PJZH01000002">
    <property type="protein sequence ID" value="PLR39224.1"/>
    <property type="molecule type" value="Genomic_DNA"/>
</dbReference>
<keyword evidence="10" id="KW-0534">Nitrate assimilation</keyword>
<dbReference type="GO" id="GO:0045333">
    <property type="term" value="P:cellular respiration"/>
    <property type="evidence" value="ECO:0007669"/>
    <property type="project" value="UniProtKB-ARBA"/>
</dbReference>
<dbReference type="GO" id="GO:0016020">
    <property type="term" value="C:membrane"/>
    <property type="evidence" value="ECO:0007669"/>
    <property type="project" value="TreeGrafter"/>
</dbReference>
<dbReference type="PROSITE" id="PS00551">
    <property type="entry name" value="MOLYBDOPTERIN_PROK_1"/>
    <property type="match status" value="1"/>
</dbReference>
<dbReference type="CDD" id="cd02791">
    <property type="entry name" value="MopB_CT_Nitrate-R-NapA-like"/>
    <property type="match status" value="1"/>
</dbReference>
<dbReference type="Gene3D" id="2.40.40.20">
    <property type="match status" value="1"/>
</dbReference>
<dbReference type="GO" id="GO:0051539">
    <property type="term" value="F:4 iron, 4 sulfur cluster binding"/>
    <property type="evidence" value="ECO:0007669"/>
    <property type="project" value="UniProtKB-KW"/>
</dbReference>
<keyword evidence="7" id="KW-0560">Oxidoreductase</keyword>
<dbReference type="InterPro" id="IPR050123">
    <property type="entry name" value="Prok_molybdopt-oxidoreductase"/>
</dbReference>
<dbReference type="PANTHER" id="PTHR43105:SF9">
    <property type="entry name" value="NADPH-FE(3+) OXIDOREDUCTASE SUBUNIT ALPHA"/>
    <property type="match status" value="1"/>
</dbReference>
<dbReference type="Pfam" id="PF04324">
    <property type="entry name" value="Fer2_BFD"/>
    <property type="match status" value="1"/>
</dbReference>
<protein>
    <submittedName>
        <fullName evidence="12">Nitrate reductase</fullName>
    </submittedName>
</protein>
<dbReference type="PROSITE" id="PS51669">
    <property type="entry name" value="4FE4S_MOW_BIS_MGD"/>
    <property type="match status" value="1"/>
</dbReference>
<keyword evidence="5" id="KW-0500">Molybdenum</keyword>
<evidence type="ECO:0000256" key="1">
    <source>
        <dbReference type="ARBA" id="ARBA00001942"/>
    </source>
</evidence>
<evidence type="ECO:0000256" key="4">
    <source>
        <dbReference type="ARBA" id="ARBA00022485"/>
    </source>
</evidence>
<comment type="cofactor">
    <cofactor evidence="1">
        <name>Mo-bis(molybdopterin guanine dinucleotide)</name>
        <dbReference type="ChEBI" id="CHEBI:60539"/>
    </cofactor>
</comment>
<evidence type="ECO:0000256" key="8">
    <source>
        <dbReference type="ARBA" id="ARBA00023004"/>
    </source>
</evidence>
<organism evidence="12 13">
    <name type="scientific">Chimaeribacter coloradensis</name>
    <dbReference type="NCBI Taxonomy" id="2060068"/>
    <lineage>
        <taxon>Bacteria</taxon>
        <taxon>Pseudomonadati</taxon>
        <taxon>Pseudomonadota</taxon>
        <taxon>Gammaproteobacteria</taxon>
        <taxon>Enterobacterales</taxon>
        <taxon>Yersiniaceae</taxon>
        <taxon>Chimaeribacter</taxon>
    </lineage>
</organism>
<dbReference type="SMART" id="SM00926">
    <property type="entry name" value="Molybdop_Fe4S4"/>
    <property type="match status" value="1"/>
</dbReference>
<dbReference type="GO" id="GO:0016491">
    <property type="term" value="F:oxidoreductase activity"/>
    <property type="evidence" value="ECO:0007669"/>
    <property type="project" value="UniProtKB-KW"/>
</dbReference>
<dbReference type="GO" id="GO:0043546">
    <property type="term" value="F:molybdopterin cofactor binding"/>
    <property type="evidence" value="ECO:0007669"/>
    <property type="project" value="InterPro"/>
</dbReference>
<dbReference type="InterPro" id="IPR006963">
    <property type="entry name" value="Mopterin_OxRdtase_4Fe-4S_dom"/>
</dbReference>
<dbReference type="PANTHER" id="PTHR43105">
    <property type="entry name" value="RESPIRATORY NITRATE REDUCTASE"/>
    <property type="match status" value="1"/>
</dbReference>
<dbReference type="SUPFAM" id="SSF53706">
    <property type="entry name" value="Formate dehydrogenase/DMSO reductase, domains 1-3"/>
    <property type="match status" value="1"/>
</dbReference>
<dbReference type="InterPro" id="IPR041854">
    <property type="entry name" value="BFD-like_2Fe2S-bd_dom_sf"/>
</dbReference>
<dbReference type="OrthoDB" id="9810782at2"/>
<evidence type="ECO:0000256" key="6">
    <source>
        <dbReference type="ARBA" id="ARBA00022723"/>
    </source>
</evidence>
<evidence type="ECO:0000313" key="13">
    <source>
        <dbReference type="Proteomes" id="UP000234503"/>
    </source>
</evidence>
<dbReference type="Gene3D" id="2.20.25.90">
    <property type="entry name" value="ADC-like domains"/>
    <property type="match status" value="1"/>
</dbReference>
<evidence type="ECO:0000256" key="3">
    <source>
        <dbReference type="ARBA" id="ARBA00008747"/>
    </source>
</evidence>
<dbReference type="InterPro" id="IPR006656">
    <property type="entry name" value="Mopterin_OxRdtase"/>
</dbReference>
<dbReference type="InterPro" id="IPR006657">
    <property type="entry name" value="MoPterin_dinucl-bd_dom"/>
</dbReference>
<feature type="domain" description="4Fe-4S Mo/W bis-MGD-type" evidence="11">
    <location>
        <begin position="6"/>
        <end position="61"/>
    </location>
</feature>
<dbReference type="InterPro" id="IPR007419">
    <property type="entry name" value="BFD-like_2Fe2S-bd_dom"/>
</dbReference>
<dbReference type="Gene3D" id="1.10.10.1100">
    <property type="entry name" value="BFD-like [2Fe-2S]-binding domain"/>
    <property type="match status" value="1"/>
</dbReference>
<name>A0A2N5EAV6_9GAMM</name>
<evidence type="ECO:0000313" key="12">
    <source>
        <dbReference type="EMBL" id="PLR39224.1"/>
    </source>
</evidence>
<keyword evidence="13" id="KW-1185">Reference proteome</keyword>
<dbReference type="Pfam" id="PF04879">
    <property type="entry name" value="Molybdop_Fe4S4"/>
    <property type="match status" value="1"/>
</dbReference>
<evidence type="ECO:0000256" key="9">
    <source>
        <dbReference type="ARBA" id="ARBA00023014"/>
    </source>
</evidence>
<keyword evidence="9" id="KW-0411">Iron-sulfur</keyword>
<keyword evidence="4" id="KW-0004">4Fe-4S</keyword>
<dbReference type="GO" id="GO:1990204">
    <property type="term" value="C:oxidoreductase complex"/>
    <property type="evidence" value="ECO:0007669"/>
    <property type="project" value="UniProtKB-ARBA"/>
</dbReference>
<comment type="cofactor">
    <cofactor evidence="2">
        <name>[4Fe-4S] cluster</name>
        <dbReference type="ChEBI" id="CHEBI:49883"/>
    </cofactor>
</comment>
<dbReference type="Gene3D" id="3.40.50.740">
    <property type="match status" value="1"/>
</dbReference>
<comment type="caution">
    <text evidence="12">The sequence shown here is derived from an EMBL/GenBank/DDBJ whole genome shotgun (WGS) entry which is preliminary data.</text>
</comment>
<dbReference type="SUPFAM" id="SSF50692">
    <property type="entry name" value="ADC-like"/>
    <property type="match status" value="1"/>
</dbReference>
<reference evidence="12 13" key="1">
    <citation type="submission" date="2017-12" db="EMBL/GenBank/DDBJ databases">
        <title>Characterization of six clinical isolates of Enterochimera gen. nov., a novel genus of the Yersiniaciae family and the three species Enterochimera arupensis sp. nov., Enterochimera coloradensis sp. nov, and Enterochimera californica sp. nov.</title>
        <authorList>
            <person name="Rossi A."/>
            <person name="Fisher M."/>
        </authorList>
    </citation>
    <scope>NUCLEOTIDE SEQUENCE [LARGE SCALE GENOMIC DNA]</scope>
    <source>
        <strain evidence="13">2016-Iso4</strain>
    </source>
</reference>
<proteinExistence type="inferred from homology"/>
<dbReference type="Pfam" id="PF01568">
    <property type="entry name" value="Molydop_binding"/>
    <property type="match status" value="1"/>
</dbReference>